<dbReference type="PROSITE" id="PS51186">
    <property type="entry name" value="GNAT"/>
    <property type="match status" value="1"/>
</dbReference>
<evidence type="ECO:0000259" key="1">
    <source>
        <dbReference type="PROSITE" id="PS51186"/>
    </source>
</evidence>
<reference evidence="2 3" key="1">
    <citation type="submission" date="2017-12" db="EMBL/GenBank/DDBJ databases">
        <authorList>
            <person name="Hurst M.R.H."/>
        </authorList>
    </citation>
    <scope>NUCLEOTIDE SEQUENCE [LARGE SCALE GENOMIC DNA]</scope>
    <source>
        <strain evidence="2 3">BM15</strain>
    </source>
</reference>
<evidence type="ECO:0000313" key="2">
    <source>
        <dbReference type="EMBL" id="AUH32500.1"/>
    </source>
</evidence>
<dbReference type="InterPro" id="IPR000182">
    <property type="entry name" value="GNAT_dom"/>
</dbReference>
<dbReference type="InterPro" id="IPR051531">
    <property type="entry name" value="N-acetyltransferase"/>
</dbReference>
<dbReference type="EMBL" id="CP025408">
    <property type="protein sequence ID" value="AUH32500.1"/>
    <property type="molecule type" value="Genomic_DNA"/>
</dbReference>
<organism evidence="2 3">
    <name type="scientific">Paracoccus tegillarcae</name>
    <dbReference type="NCBI Taxonomy" id="1529068"/>
    <lineage>
        <taxon>Bacteria</taxon>
        <taxon>Pseudomonadati</taxon>
        <taxon>Pseudomonadota</taxon>
        <taxon>Alphaproteobacteria</taxon>
        <taxon>Rhodobacterales</taxon>
        <taxon>Paracoccaceae</taxon>
        <taxon>Paracoccus</taxon>
    </lineage>
</organism>
<sequence>MPTLSVDIPVLTAERLILREPREADFGAMLAFGASERTQFIGGPSDRWNTWRSFTSGIGHWVLKGFGFWSVEEQVTGTIVGRIGLIEHDAWPEPELGWHIYEGFEGKGYAYEAAMAIRDHAYRGMGLAPMISQIHPDNLRSRRLAERMGATIEREGEVVGEPCLIYRHPKVAA</sequence>
<feature type="domain" description="N-acetyltransferase" evidence="1">
    <location>
        <begin position="16"/>
        <end position="171"/>
    </location>
</feature>
<dbReference type="AlphaFoldDB" id="A0A2K9EC67"/>
<dbReference type="GO" id="GO:0016747">
    <property type="term" value="F:acyltransferase activity, transferring groups other than amino-acyl groups"/>
    <property type="evidence" value="ECO:0007669"/>
    <property type="project" value="InterPro"/>
</dbReference>
<dbReference type="Proteomes" id="UP000233742">
    <property type="component" value="Chromosome"/>
</dbReference>
<dbReference type="RefSeq" id="WP_101459175.1">
    <property type="nucleotide sequence ID" value="NZ_CP025408.1"/>
</dbReference>
<dbReference type="InterPro" id="IPR016181">
    <property type="entry name" value="Acyl_CoA_acyltransferase"/>
</dbReference>
<evidence type="ECO:0000313" key="3">
    <source>
        <dbReference type="Proteomes" id="UP000233742"/>
    </source>
</evidence>
<dbReference type="PANTHER" id="PTHR43792:SF1">
    <property type="entry name" value="N-ACETYLTRANSFERASE DOMAIN-CONTAINING PROTEIN"/>
    <property type="match status" value="1"/>
</dbReference>
<proteinExistence type="predicted"/>
<dbReference type="KEGG" id="paro:CUV01_03045"/>
<dbReference type="OrthoDB" id="6293260at2"/>
<keyword evidence="2" id="KW-0808">Transferase</keyword>
<dbReference type="Pfam" id="PF13302">
    <property type="entry name" value="Acetyltransf_3"/>
    <property type="match status" value="1"/>
</dbReference>
<name>A0A2K9EC67_9RHOB</name>
<accession>A0A2K9EC67</accession>
<gene>
    <name evidence="2" type="ORF">CUV01_03045</name>
</gene>
<protein>
    <submittedName>
        <fullName evidence="2">N-acetyltransferase</fullName>
    </submittedName>
</protein>
<dbReference type="Gene3D" id="3.40.630.30">
    <property type="match status" value="1"/>
</dbReference>
<dbReference type="SUPFAM" id="SSF55729">
    <property type="entry name" value="Acyl-CoA N-acyltransferases (Nat)"/>
    <property type="match status" value="1"/>
</dbReference>
<dbReference type="PANTHER" id="PTHR43792">
    <property type="entry name" value="GNAT FAMILY, PUTATIVE (AFU_ORTHOLOGUE AFUA_3G00765)-RELATED-RELATED"/>
    <property type="match status" value="1"/>
</dbReference>
<keyword evidence="3" id="KW-1185">Reference proteome</keyword>